<dbReference type="CDD" id="cd01822">
    <property type="entry name" value="Lysophospholipase_L1_like"/>
    <property type="match status" value="1"/>
</dbReference>
<feature type="chain" id="PRO_5001460531" evidence="1">
    <location>
        <begin position="26"/>
        <end position="206"/>
    </location>
</feature>
<dbReference type="GO" id="GO:0004622">
    <property type="term" value="F:phosphatidylcholine lysophospholipase activity"/>
    <property type="evidence" value="ECO:0007669"/>
    <property type="project" value="TreeGrafter"/>
</dbReference>
<dbReference type="PANTHER" id="PTHR30383:SF24">
    <property type="entry name" value="THIOESTERASE 1_PROTEASE 1_LYSOPHOSPHOLIPASE L1"/>
    <property type="match status" value="1"/>
</dbReference>
<dbReference type="PROSITE" id="PS01098">
    <property type="entry name" value="LIPASE_GDSL_SER"/>
    <property type="match status" value="1"/>
</dbReference>
<dbReference type="EMBL" id="JFAX01000035">
    <property type="protein sequence ID" value="EXI64458.1"/>
    <property type="molecule type" value="Genomic_DNA"/>
</dbReference>
<keyword evidence="1" id="KW-0732">Signal</keyword>
<organism evidence="3 4">
    <name type="scientific">Candidatus Accumulibacter adjunctus</name>
    <dbReference type="NCBI Taxonomy" id="1454001"/>
    <lineage>
        <taxon>Bacteria</taxon>
        <taxon>Pseudomonadati</taxon>
        <taxon>Pseudomonadota</taxon>
        <taxon>Betaproteobacteria</taxon>
        <taxon>Candidatus Accumulibacter</taxon>
    </lineage>
</organism>
<evidence type="ECO:0000313" key="3">
    <source>
        <dbReference type="EMBL" id="EXI64458.1"/>
    </source>
</evidence>
<dbReference type="EC" id="3.1.1.1" evidence="3"/>
<dbReference type="InterPro" id="IPR036514">
    <property type="entry name" value="SGNH_hydro_sf"/>
</dbReference>
<evidence type="ECO:0000256" key="1">
    <source>
        <dbReference type="SAM" id="SignalP"/>
    </source>
</evidence>
<feature type="signal peptide" evidence="1">
    <location>
        <begin position="1"/>
        <end position="25"/>
    </location>
</feature>
<feature type="domain" description="SGNH hydrolase-type esterase" evidence="2">
    <location>
        <begin position="31"/>
        <end position="189"/>
    </location>
</feature>
<dbReference type="Proteomes" id="UP000020218">
    <property type="component" value="Unassembled WGS sequence"/>
</dbReference>
<dbReference type="GO" id="GO:0106435">
    <property type="term" value="F:carboxylesterase activity"/>
    <property type="evidence" value="ECO:0007669"/>
    <property type="project" value="UniProtKB-EC"/>
</dbReference>
<accession>A0A011M4E2</accession>
<keyword evidence="4" id="KW-1185">Reference proteome</keyword>
<comment type="caution">
    <text evidence="3">The sequence shown here is derived from an EMBL/GenBank/DDBJ whole genome shotgun (WGS) entry which is preliminary data.</text>
</comment>
<gene>
    <name evidence="3" type="primary">tesA_3</name>
    <name evidence="3" type="ORF">AW08_03705</name>
</gene>
<dbReference type="STRING" id="1454001.AW08_03705"/>
<protein>
    <submittedName>
        <fullName evidence="3">Esterase TesA</fullName>
        <ecNumber evidence="3">3.1.1.1</ecNumber>
    </submittedName>
</protein>
<dbReference type="InterPro" id="IPR008265">
    <property type="entry name" value="Lipase_GDSL_AS"/>
</dbReference>
<dbReference type="PATRIC" id="fig|1454001.3.peg.3742"/>
<name>A0A011M4E2_9PROT</name>
<dbReference type="Pfam" id="PF13472">
    <property type="entry name" value="Lipase_GDSL_2"/>
    <property type="match status" value="1"/>
</dbReference>
<evidence type="ECO:0000259" key="2">
    <source>
        <dbReference type="Pfam" id="PF13472"/>
    </source>
</evidence>
<dbReference type="AlphaFoldDB" id="A0A011M4E2"/>
<proteinExistence type="predicted"/>
<dbReference type="InterPro" id="IPR051532">
    <property type="entry name" value="Ester_Hydrolysis_Enzymes"/>
</dbReference>
<evidence type="ECO:0000313" key="4">
    <source>
        <dbReference type="Proteomes" id="UP000020218"/>
    </source>
</evidence>
<dbReference type="PANTHER" id="PTHR30383">
    <property type="entry name" value="THIOESTERASE 1/PROTEASE 1/LYSOPHOSPHOLIPASE L1"/>
    <property type="match status" value="1"/>
</dbReference>
<dbReference type="Gene3D" id="3.40.50.1110">
    <property type="entry name" value="SGNH hydrolase"/>
    <property type="match status" value="1"/>
</dbReference>
<dbReference type="GO" id="GO:0006629">
    <property type="term" value="P:lipid metabolic process"/>
    <property type="evidence" value="ECO:0007669"/>
    <property type="project" value="InterPro"/>
</dbReference>
<dbReference type="InterPro" id="IPR013830">
    <property type="entry name" value="SGNH_hydro"/>
</dbReference>
<dbReference type="SUPFAM" id="SSF52266">
    <property type="entry name" value="SGNH hydrolase"/>
    <property type="match status" value="1"/>
</dbReference>
<sequence>MPAFSYCRRLLLAGLMLLTSSAAGAATNILVFGDSLSAGYGIRQDAAWPALLSRRLQEKNLDYKVVNLSISGETTSGGRARIDTALDRHSPRVVIVALGANDGLRGLPLPQLRDNLTAIVASAQKKNARVLLVGQRIPPNYGAYAAQFHATFGEVAKARKTALVDFLLDGVATQAQLFQADNLHPTAEAQPLLLDNIWRGLAPLLK</sequence>
<reference evidence="3" key="1">
    <citation type="submission" date="2014-02" db="EMBL/GenBank/DDBJ databases">
        <title>Expanding our view of genomic diversity in Candidatus Accumulibacter clades.</title>
        <authorList>
            <person name="Skennerton C.T."/>
            <person name="Barr J.J."/>
            <person name="Slater F.R."/>
            <person name="Bond P.L."/>
            <person name="Tyson G.W."/>
        </authorList>
    </citation>
    <scope>NUCLEOTIDE SEQUENCE [LARGE SCALE GENOMIC DNA]</scope>
</reference>
<keyword evidence="3" id="KW-0378">Hydrolase</keyword>